<reference evidence="6 7" key="1">
    <citation type="submission" date="2024-09" db="EMBL/GenBank/DDBJ databases">
        <authorList>
            <person name="Sun Q."/>
            <person name="Mori K."/>
        </authorList>
    </citation>
    <scope>NUCLEOTIDE SEQUENCE [LARGE SCALE GENOMIC DNA]</scope>
    <source>
        <strain evidence="6 7">CECT 8286</strain>
    </source>
</reference>
<keyword evidence="3 4" id="KW-0408">Iron</keyword>
<dbReference type="EMBL" id="JBHMEZ010000012">
    <property type="protein sequence ID" value="MFB9053835.1"/>
    <property type="molecule type" value="Genomic_DNA"/>
</dbReference>
<comment type="caution">
    <text evidence="6">The sequence shown here is derived from an EMBL/GenBank/DDBJ whole genome shotgun (WGS) entry which is preliminary data.</text>
</comment>
<protein>
    <submittedName>
        <fullName evidence="6">C-type cytochrome</fullName>
    </submittedName>
</protein>
<dbReference type="SUPFAM" id="SSF46626">
    <property type="entry name" value="Cytochrome c"/>
    <property type="match status" value="1"/>
</dbReference>
<gene>
    <name evidence="6" type="ORF">ACFFVB_12180</name>
</gene>
<dbReference type="Gene3D" id="1.10.760.10">
    <property type="entry name" value="Cytochrome c-like domain"/>
    <property type="match status" value="1"/>
</dbReference>
<dbReference type="Proteomes" id="UP001589605">
    <property type="component" value="Unassembled WGS sequence"/>
</dbReference>
<dbReference type="PROSITE" id="PS51257">
    <property type="entry name" value="PROKAR_LIPOPROTEIN"/>
    <property type="match status" value="1"/>
</dbReference>
<evidence type="ECO:0000256" key="3">
    <source>
        <dbReference type="ARBA" id="ARBA00023004"/>
    </source>
</evidence>
<feature type="domain" description="Cytochrome c" evidence="5">
    <location>
        <begin position="35"/>
        <end position="132"/>
    </location>
</feature>
<sequence length="166" mass="18893">MKNFIVLVVLAMTLVACNETKKNNTDYADTKPIETSAHPGKKLMETLCYSCHGLSDSELNRIAPPMIAIKRRYMMGNISKEEFTQSMQTWIKIPNEKNVKMYGAVNQFGIMPKLAFPEASIAQIAEYMYDFDIEQPAWFEAHYQQQSGQRNGRNIKAGQAKGKNNF</sequence>
<keyword evidence="2 4" id="KW-0479">Metal-binding</keyword>
<keyword evidence="7" id="KW-1185">Reference proteome</keyword>
<keyword evidence="1 4" id="KW-0349">Heme</keyword>
<organism evidence="6 7">
    <name type="scientific">Formosa undariae</name>
    <dbReference type="NCBI Taxonomy" id="1325436"/>
    <lineage>
        <taxon>Bacteria</taxon>
        <taxon>Pseudomonadati</taxon>
        <taxon>Bacteroidota</taxon>
        <taxon>Flavobacteriia</taxon>
        <taxon>Flavobacteriales</taxon>
        <taxon>Flavobacteriaceae</taxon>
        <taxon>Formosa</taxon>
    </lineage>
</organism>
<evidence type="ECO:0000313" key="6">
    <source>
        <dbReference type="EMBL" id="MFB9053835.1"/>
    </source>
</evidence>
<evidence type="ECO:0000256" key="4">
    <source>
        <dbReference type="PROSITE-ProRule" id="PRU00433"/>
    </source>
</evidence>
<name>A0ABV5F312_9FLAO</name>
<accession>A0ABV5F312</accession>
<dbReference type="PROSITE" id="PS51007">
    <property type="entry name" value="CYTC"/>
    <property type="match status" value="1"/>
</dbReference>
<evidence type="ECO:0000259" key="5">
    <source>
        <dbReference type="PROSITE" id="PS51007"/>
    </source>
</evidence>
<dbReference type="InterPro" id="IPR036909">
    <property type="entry name" value="Cyt_c-like_dom_sf"/>
</dbReference>
<dbReference type="RefSeq" id="WP_382383146.1">
    <property type="nucleotide sequence ID" value="NZ_JBHMEZ010000012.1"/>
</dbReference>
<proteinExistence type="predicted"/>
<evidence type="ECO:0000313" key="7">
    <source>
        <dbReference type="Proteomes" id="UP001589605"/>
    </source>
</evidence>
<evidence type="ECO:0000256" key="1">
    <source>
        <dbReference type="ARBA" id="ARBA00022617"/>
    </source>
</evidence>
<dbReference type="InterPro" id="IPR009056">
    <property type="entry name" value="Cyt_c-like_dom"/>
</dbReference>
<evidence type="ECO:0000256" key="2">
    <source>
        <dbReference type="ARBA" id="ARBA00022723"/>
    </source>
</evidence>